<name>A0A2M7R792_9BACT</name>
<dbReference type="Proteomes" id="UP000230767">
    <property type="component" value="Unassembled WGS sequence"/>
</dbReference>
<reference evidence="2" key="1">
    <citation type="submission" date="2017-09" db="EMBL/GenBank/DDBJ databases">
        <title>Depth-based differentiation of microbial function through sediment-hosted aquifers and enrichment of novel symbionts in the deep terrestrial subsurface.</title>
        <authorList>
            <person name="Probst A.J."/>
            <person name="Ladd B."/>
            <person name="Jarett J.K."/>
            <person name="Geller-Mcgrath D.E."/>
            <person name="Sieber C.M.K."/>
            <person name="Emerson J.B."/>
            <person name="Anantharaman K."/>
            <person name="Thomas B.C."/>
            <person name="Malmstrom R."/>
            <person name="Stieglmeier M."/>
            <person name="Klingl A."/>
            <person name="Woyke T."/>
            <person name="Ryan C.M."/>
            <person name="Banfield J.F."/>
        </authorList>
    </citation>
    <scope>NUCLEOTIDE SEQUENCE [LARGE SCALE GENOMIC DNA]</scope>
</reference>
<gene>
    <name evidence="1" type="ORF">COY73_01320</name>
</gene>
<organism evidence="1 2">
    <name type="scientific">Candidatus Nealsonbacteria bacterium CG_4_10_14_0_8_um_filter_37_14</name>
    <dbReference type="NCBI Taxonomy" id="1974684"/>
    <lineage>
        <taxon>Bacteria</taxon>
        <taxon>Candidatus Nealsoniibacteriota</taxon>
    </lineage>
</organism>
<proteinExistence type="predicted"/>
<accession>A0A2M7R792</accession>
<sequence length="259" mass="30583">MEKTVLNLRLADDDLSFVVKMVAQDSKNKERLKQFIREDPVFRKGLISDEKLFKQVVKSSPKILKISPLLFFEVLLRRTIEEMRKITHTVERTISQRIPVFDIKETLEFLEDEEVFYYLVHLLDSFVAVKKETVSDVDIDNLIKLGKETTEDYRFDIYKRIADICLFVLGIFPEYVMQDYDYLYHDLFFGKKPPIIGELRRNEGDYEVLGREFYRLAARQETAKETNLTEVLSSFSQNFNLAKKPLNFISEYYIKIAAV</sequence>
<dbReference type="AlphaFoldDB" id="A0A2M7R792"/>
<dbReference type="EMBL" id="PFLW01000038">
    <property type="protein sequence ID" value="PIY89297.1"/>
    <property type="molecule type" value="Genomic_DNA"/>
</dbReference>
<protein>
    <submittedName>
        <fullName evidence="1">Uncharacterized protein</fullName>
    </submittedName>
</protein>
<evidence type="ECO:0000313" key="1">
    <source>
        <dbReference type="EMBL" id="PIY89297.1"/>
    </source>
</evidence>
<comment type="caution">
    <text evidence="1">The sequence shown here is derived from an EMBL/GenBank/DDBJ whole genome shotgun (WGS) entry which is preliminary data.</text>
</comment>
<evidence type="ECO:0000313" key="2">
    <source>
        <dbReference type="Proteomes" id="UP000230767"/>
    </source>
</evidence>